<protein>
    <submittedName>
        <fullName evidence="1">Uncharacterized protein</fullName>
    </submittedName>
</protein>
<dbReference type="AlphaFoldDB" id="A0A516GDG1"/>
<accession>A0A516GDG1</accession>
<keyword evidence="2" id="KW-1185">Reference proteome</keyword>
<dbReference type="RefSeq" id="WP_143784248.1">
    <property type="nucleotide sequence ID" value="NZ_CP041616.1"/>
</dbReference>
<reference evidence="1 2" key="1">
    <citation type="submission" date="2019-07" db="EMBL/GenBank/DDBJ databases">
        <title>complete genome sequencing of Ornithinimicrobium sp. H23M54.</title>
        <authorList>
            <person name="Bae J.-W."/>
            <person name="Lee S.-Y."/>
        </authorList>
    </citation>
    <scope>NUCLEOTIDE SEQUENCE [LARGE SCALE GENOMIC DNA]</scope>
    <source>
        <strain evidence="1 2">H23M54</strain>
    </source>
</reference>
<dbReference type="OrthoDB" id="4350404at2"/>
<evidence type="ECO:0000313" key="2">
    <source>
        <dbReference type="Proteomes" id="UP000315395"/>
    </source>
</evidence>
<name>A0A516GDG1_9MICO</name>
<proteinExistence type="predicted"/>
<sequence length="351" mass="39663">MTTEAGRNAKLLDLVTRVVQNSFEAAAQERFGDAGVERLVELIDDAKALFRHVPHEWMTDGLTLTLPISFNSGVRIAGGGRTITGFEALAGRPVSGLTIVKTDPHSFEVVNHVGHGLTAGESAITYAYIHEVSEEITIDGETWSVGDTGWPCAMAVPIFTSLEEALDRYVSLNRRPDYCAHIAQAWRDQNRLAFLPKPEKHMRRSLFQALRHSLSGAHVEQEQNQDESKPVDIEVTWWNPGRVAIIEVKWLGKSGPLGERWSTPYKEKRAIDGLNQLADYLDRRDGTNPEIPVTGYLFIFDARRKDLRPLEMHVSRERGIHFEDLDPRYPQEVLDRPDMGRPFRVFLEPIC</sequence>
<evidence type="ECO:0000313" key="1">
    <source>
        <dbReference type="EMBL" id="QDO89551.1"/>
    </source>
</evidence>
<gene>
    <name evidence="1" type="ORF">FNH13_15430</name>
</gene>
<dbReference type="KEGG" id="orz:FNH13_15430"/>
<organism evidence="1 2">
    <name type="scientific">Ornithinimicrobium ciconiae</name>
    <dbReference type="NCBI Taxonomy" id="2594265"/>
    <lineage>
        <taxon>Bacteria</taxon>
        <taxon>Bacillati</taxon>
        <taxon>Actinomycetota</taxon>
        <taxon>Actinomycetes</taxon>
        <taxon>Micrococcales</taxon>
        <taxon>Ornithinimicrobiaceae</taxon>
        <taxon>Ornithinimicrobium</taxon>
    </lineage>
</organism>
<dbReference type="Proteomes" id="UP000315395">
    <property type="component" value="Chromosome"/>
</dbReference>
<dbReference type="EMBL" id="CP041616">
    <property type="protein sequence ID" value="QDO89551.1"/>
    <property type="molecule type" value="Genomic_DNA"/>
</dbReference>